<keyword evidence="6 17" id="KW-0547">Nucleotide-binding</keyword>
<dbReference type="PROSITE" id="PS51385">
    <property type="entry name" value="YJEF_N"/>
    <property type="match status" value="1"/>
</dbReference>
<feature type="binding site" evidence="18">
    <location>
        <position position="127"/>
    </location>
    <ligand>
        <name>K(+)</name>
        <dbReference type="ChEBI" id="CHEBI:29103"/>
    </ligand>
</feature>
<evidence type="ECO:0000256" key="17">
    <source>
        <dbReference type="HAMAP-Rule" id="MF_01965"/>
    </source>
</evidence>
<comment type="caution">
    <text evidence="22">The sequence shown here is derived from an EMBL/GenBank/DDBJ whole genome shotgun (WGS) entry which is preliminary data.</text>
</comment>
<keyword evidence="7 17" id="KW-0067">ATP-binding</keyword>
<reference evidence="22" key="1">
    <citation type="submission" date="2021-09" db="EMBL/GenBank/DDBJ databases">
        <title>Genome of Aequorivita sp. strain F64183.</title>
        <authorList>
            <person name="Wang Y."/>
        </authorList>
    </citation>
    <scope>NUCLEOTIDE SEQUENCE</scope>
    <source>
        <strain evidence="22">F64183</strain>
    </source>
</reference>
<dbReference type="NCBIfam" id="TIGR00197">
    <property type="entry name" value="yjeF_nterm"/>
    <property type="match status" value="1"/>
</dbReference>
<evidence type="ECO:0000256" key="10">
    <source>
        <dbReference type="ARBA" id="ARBA00023027"/>
    </source>
</evidence>
<evidence type="ECO:0000259" key="21">
    <source>
        <dbReference type="PROSITE" id="PS51385"/>
    </source>
</evidence>
<comment type="function">
    <text evidence="18">Catalyzes the epimerization of the S- and R-forms of NAD(P)HX, a damaged form of NAD(P)H that is a result of enzymatic or heat-dependent hydration. This is a prerequisite for the S-specific NAD(P)H-hydrate dehydratase to allow the repair of both epimers of NAD(P)HX.</text>
</comment>
<evidence type="ECO:0000256" key="18">
    <source>
        <dbReference type="HAMAP-Rule" id="MF_01966"/>
    </source>
</evidence>
<evidence type="ECO:0000256" key="11">
    <source>
        <dbReference type="ARBA" id="ARBA00023235"/>
    </source>
</evidence>
<dbReference type="Pfam" id="PF03853">
    <property type="entry name" value="YjeF_N"/>
    <property type="match status" value="1"/>
</dbReference>
<comment type="similarity">
    <text evidence="17">Belongs to the NnrD/CARKD family.</text>
</comment>
<feature type="binding site" evidence="17">
    <location>
        <position position="441"/>
    </location>
    <ligand>
        <name>(6S)-NADPHX</name>
        <dbReference type="ChEBI" id="CHEBI:64076"/>
    </ligand>
</feature>
<dbReference type="RefSeq" id="WP_237607079.1">
    <property type="nucleotide sequence ID" value="NZ_JAIRBB010000002.1"/>
</dbReference>
<comment type="caution">
    <text evidence="18">Lacks conserved residue(s) required for the propagation of feature annotation.</text>
</comment>
<comment type="similarity">
    <text evidence="3 19">In the N-terminal section; belongs to the NnrE/AIBP family.</text>
</comment>
<dbReference type="AlphaFoldDB" id="A0A9X1UC94"/>
<evidence type="ECO:0000256" key="4">
    <source>
        <dbReference type="ARBA" id="ARBA00009524"/>
    </source>
</evidence>
<dbReference type="Gene3D" id="3.40.1190.20">
    <property type="match status" value="1"/>
</dbReference>
<dbReference type="GO" id="GO:0046872">
    <property type="term" value="F:metal ion binding"/>
    <property type="evidence" value="ECO:0007669"/>
    <property type="project" value="UniProtKB-UniRule"/>
</dbReference>
<comment type="catalytic activity">
    <reaction evidence="1 18 19">
        <text>(6R)-NADHX = (6S)-NADHX</text>
        <dbReference type="Rhea" id="RHEA:32215"/>
        <dbReference type="ChEBI" id="CHEBI:64074"/>
        <dbReference type="ChEBI" id="CHEBI:64075"/>
        <dbReference type="EC" id="5.1.99.6"/>
    </reaction>
</comment>
<dbReference type="PROSITE" id="PS51383">
    <property type="entry name" value="YJEF_C_3"/>
    <property type="match status" value="1"/>
</dbReference>
<feature type="binding site" evidence="17">
    <location>
        <position position="263"/>
    </location>
    <ligand>
        <name>(6S)-NADPHX</name>
        <dbReference type="ChEBI" id="CHEBI:64076"/>
    </ligand>
</feature>
<protein>
    <recommendedName>
        <fullName evidence="19">Bifunctional NAD(P)H-hydrate repair enzyme</fullName>
    </recommendedName>
    <alternativeName>
        <fullName evidence="19">Nicotinamide nucleotide repair protein</fullName>
    </alternativeName>
    <domain>
        <recommendedName>
            <fullName evidence="19">ADP-dependent (S)-NAD(P)H-hydrate dehydratase</fullName>
            <ecNumber evidence="19">4.2.1.136</ecNumber>
        </recommendedName>
        <alternativeName>
            <fullName evidence="19">ADP-dependent NAD(P)HX dehydratase</fullName>
        </alternativeName>
    </domain>
    <domain>
        <recommendedName>
            <fullName evidence="19">NAD(P)H-hydrate epimerase</fullName>
            <ecNumber evidence="19">5.1.99.6</ecNumber>
        </recommendedName>
    </domain>
</protein>
<feature type="binding site" evidence="17">
    <location>
        <position position="377"/>
    </location>
    <ligand>
        <name>(6S)-NADPHX</name>
        <dbReference type="ChEBI" id="CHEBI:64076"/>
    </ligand>
</feature>
<evidence type="ECO:0000256" key="5">
    <source>
        <dbReference type="ARBA" id="ARBA00022723"/>
    </source>
</evidence>
<dbReference type="HAMAP" id="MF_01966">
    <property type="entry name" value="NADHX_epimerase"/>
    <property type="match status" value="1"/>
</dbReference>
<dbReference type="EC" id="5.1.99.6" evidence="19"/>
<comment type="cofactor">
    <cofactor evidence="18 19">
        <name>K(+)</name>
        <dbReference type="ChEBI" id="CHEBI:29103"/>
    </cofactor>
    <text evidence="18 19">Binds 1 potassium ion per subunit.</text>
</comment>
<dbReference type="Pfam" id="PF01256">
    <property type="entry name" value="Carb_kinase"/>
    <property type="match status" value="1"/>
</dbReference>
<comment type="catalytic activity">
    <reaction evidence="15 17 19">
        <text>(6S)-NADHX + ADP = AMP + phosphate + NADH + H(+)</text>
        <dbReference type="Rhea" id="RHEA:32223"/>
        <dbReference type="ChEBI" id="CHEBI:15378"/>
        <dbReference type="ChEBI" id="CHEBI:43474"/>
        <dbReference type="ChEBI" id="CHEBI:57945"/>
        <dbReference type="ChEBI" id="CHEBI:64074"/>
        <dbReference type="ChEBI" id="CHEBI:456215"/>
        <dbReference type="ChEBI" id="CHEBI:456216"/>
        <dbReference type="EC" id="4.2.1.136"/>
    </reaction>
</comment>
<dbReference type="GO" id="GO:0110051">
    <property type="term" value="P:metabolite repair"/>
    <property type="evidence" value="ECO:0007669"/>
    <property type="project" value="TreeGrafter"/>
</dbReference>
<evidence type="ECO:0000256" key="14">
    <source>
        <dbReference type="ARBA" id="ARBA00025153"/>
    </source>
</evidence>
<dbReference type="HAMAP" id="MF_01965">
    <property type="entry name" value="NADHX_dehydratase"/>
    <property type="match status" value="1"/>
</dbReference>
<evidence type="ECO:0000313" key="23">
    <source>
        <dbReference type="Proteomes" id="UP001139462"/>
    </source>
</evidence>
<dbReference type="PANTHER" id="PTHR12592:SF0">
    <property type="entry name" value="ATP-DEPENDENT (S)-NAD(P)H-HYDRATE DEHYDRATASE"/>
    <property type="match status" value="1"/>
</dbReference>
<evidence type="ECO:0000259" key="20">
    <source>
        <dbReference type="PROSITE" id="PS51383"/>
    </source>
</evidence>
<sequence length="511" mass="56096">MKIFSAEQLYEADKITLEQQQITTEELMERAGAQIFNWFHERLNGASVPIRIFCGIGNNGGDGLVLGRLLIEAGYNVIVYVVNCSDKRSKSFLYNYNLIKNVTTDWPILMTDKNDFPEIDPEDIIVDAIFGIGLNRSLDGWVKKLIQHLNASPAFKLAVDIPSGLFPNTALKDEDAVLRANHTLTFQTPKLAFFLPETAQFAPSFDILDIGLDRDFLVNTKPLAQIISKPEAQNLYKHRERFAHKGTYGHALIVAGSYGKIGAASISTAATFRIGAGMVTTFIPKCGYSILQNTVPEAMVATDIEEEFLSKINVDFEPSAIGVGMGIGKSDKTVEALKSLFKNYKSPMVIDADAINLISENKELLKLLPKNSILTPHLGELQRLVGKWKDDYDKIEKVKEFSIKHEVLVVIKGAYSITIFGDTLYLNSSGNPGMATAGSGDSLSGVITGLLSQGYDPLTSCVFGVYMHGFAGDLAVNQMGYEAVMANDIINNIGEAYMMLFAKDQSEGENN</sequence>
<keyword evidence="5 18" id="KW-0479">Metal-binding</keyword>
<dbReference type="InterPro" id="IPR004443">
    <property type="entry name" value="YjeF_N_dom"/>
</dbReference>
<dbReference type="PANTHER" id="PTHR12592">
    <property type="entry name" value="ATP-DEPENDENT (S)-NAD(P)H-HYDRATE DEHYDRATASE FAMILY MEMBER"/>
    <property type="match status" value="1"/>
</dbReference>
<dbReference type="GO" id="GO:0052856">
    <property type="term" value="F:NAD(P)HX epimerase activity"/>
    <property type="evidence" value="ECO:0007669"/>
    <property type="project" value="UniProtKB-UniRule"/>
</dbReference>
<comment type="catalytic activity">
    <reaction evidence="16 17 19">
        <text>(6S)-NADPHX + ADP = AMP + phosphate + NADPH + H(+)</text>
        <dbReference type="Rhea" id="RHEA:32235"/>
        <dbReference type="ChEBI" id="CHEBI:15378"/>
        <dbReference type="ChEBI" id="CHEBI:43474"/>
        <dbReference type="ChEBI" id="CHEBI:57783"/>
        <dbReference type="ChEBI" id="CHEBI:64076"/>
        <dbReference type="ChEBI" id="CHEBI:456215"/>
        <dbReference type="ChEBI" id="CHEBI:456216"/>
        <dbReference type="EC" id="4.2.1.136"/>
    </reaction>
</comment>
<comment type="cofactor">
    <cofactor evidence="17">
        <name>Mg(2+)</name>
        <dbReference type="ChEBI" id="CHEBI:18420"/>
    </cofactor>
</comment>
<keyword evidence="23" id="KW-1185">Reference proteome</keyword>
<dbReference type="PIRSF" id="PIRSF017184">
    <property type="entry name" value="Nnr"/>
    <property type="match status" value="1"/>
</dbReference>
<feature type="binding site" evidence="18">
    <location>
        <begin position="131"/>
        <end position="137"/>
    </location>
    <ligand>
        <name>(6S)-NADPHX</name>
        <dbReference type="ChEBI" id="CHEBI:64076"/>
    </ligand>
</feature>
<dbReference type="Gene3D" id="3.40.50.10260">
    <property type="entry name" value="YjeF N-terminal domain"/>
    <property type="match status" value="1"/>
</dbReference>
<feature type="binding site" evidence="18">
    <location>
        <begin position="58"/>
        <end position="62"/>
    </location>
    <ligand>
        <name>(6S)-NADPHX</name>
        <dbReference type="ChEBI" id="CHEBI:64076"/>
    </ligand>
</feature>
<evidence type="ECO:0000256" key="3">
    <source>
        <dbReference type="ARBA" id="ARBA00006001"/>
    </source>
</evidence>
<feature type="binding site" evidence="17">
    <location>
        <begin position="412"/>
        <end position="416"/>
    </location>
    <ligand>
        <name>AMP</name>
        <dbReference type="ChEBI" id="CHEBI:456215"/>
    </ligand>
</feature>
<dbReference type="Proteomes" id="UP001139462">
    <property type="component" value="Unassembled WGS sequence"/>
</dbReference>
<keyword evidence="13" id="KW-0511">Multifunctional enzyme</keyword>
<evidence type="ECO:0000256" key="9">
    <source>
        <dbReference type="ARBA" id="ARBA00022958"/>
    </source>
</evidence>
<comment type="subunit">
    <text evidence="17">Homotetramer.</text>
</comment>
<evidence type="ECO:0000256" key="13">
    <source>
        <dbReference type="ARBA" id="ARBA00023268"/>
    </source>
</evidence>
<evidence type="ECO:0000256" key="2">
    <source>
        <dbReference type="ARBA" id="ARBA00000909"/>
    </source>
</evidence>
<dbReference type="GO" id="GO:0046496">
    <property type="term" value="P:nicotinamide nucleotide metabolic process"/>
    <property type="evidence" value="ECO:0007669"/>
    <property type="project" value="UniProtKB-UniRule"/>
</dbReference>
<evidence type="ECO:0000313" key="22">
    <source>
        <dbReference type="EMBL" id="MCG2430381.1"/>
    </source>
</evidence>
<feature type="domain" description="YjeF N-terminal" evidence="21">
    <location>
        <begin position="9"/>
        <end position="218"/>
    </location>
</feature>
<feature type="binding site" evidence="18">
    <location>
        <position position="160"/>
    </location>
    <ligand>
        <name>(6S)-NADPHX</name>
        <dbReference type="ChEBI" id="CHEBI:64076"/>
    </ligand>
</feature>
<feature type="binding site" evidence="17">
    <location>
        <position position="326"/>
    </location>
    <ligand>
        <name>(6S)-NADPHX</name>
        <dbReference type="ChEBI" id="CHEBI:64076"/>
    </ligand>
</feature>
<evidence type="ECO:0000256" key="7">
    <source>
        <dbReference type="ARBA" id="ARBA00022840"/>
    </source>
</evidence>
<comment type="similarity">
    <text evidence="4 19">In the C-terminal section; belongs to the NnrD/CARKD family.</text>
</comment>
<comment type="function">
    <text evidence="17">Catalyzes the dehydration of the S-form of NAD(P)HX at the expense of ADP, which is converted to AMP. Together with NAD(P)HX epimerase, which catalyzes the epimerization of the S- and R-forms, the enzyme allows the repair of both epimers of NAD(P)HX, a damaged form of NAD(P)H that is a result of enzymatic or heat-dependent hydration.</text>
</comment>
<evidence type="ECO:0000256" key="16">
    <source>
        <dbReference type="ARBA" id="ARBA00049209"/>
    </source>
</evidence>
<name>A0A9X1UC94_9FLAO</name>
<keyword evidence="11 18" id="KW-0413">Isomerase</keyword>
<evidence type="ECO:0000256" key="12">
    <source>
        <dbReference type="ARBA" id="ARBA00023239"/>
    </source>
</evidence>
<dbReference type="CDD" id="cd01171">
    <property type="entry name" value="YXKO-related"/>
    <property type="match status" value="1"/>
</dbReference>
<dbReference type="GO" id="GO:0005524">
    <property type="term" value="F:ATP binding"/>
    <property type="evidence" value="ECO:0007669"/>
    <property type="project" value="UniProtKB-UniRule"/>
</dbReference>
<dbReference type="InterPro" id="IPR036652">
    <property type="entry name" value="YjeF_N_dom_sf"/>
</dbReference>
<proteinExistence type="inferred from homology"/>
<dbReference type="SUPFAM" id="SSF64153">
    <property type="entry name" value="YjeF N-terminal domain-like"/>
    <property type="match status" value="1"/>
</dbReference>
<dbReference type="GO" id="GO:0052855">
    <property type="term" value="F:ADP-dependent NAD(P)H-hydrate dehydratase activity"/>
    <property type="evidence" value="ECO:0007669"/>
    <property type="project" value="UniProtKB-UniRule"/>
</dbReference>
<feature type="binding site" evidence="18">
    <location>
        <position position="163"/>
    </location>
    <ligand>
        <name>K(+)</name>
        <dbReference type="ChEBI" id="CHEBI:29103"/>
    </ligand>
</feature>
<dbReference type="InterPro" id="IPR030677">
    <property type="entry name" value="Nnr"/>
</dbReference>
<feature type="binding site" evidence="17">
    <location>
        <position position="440"/>
    </location>
    <ligand>
        <name>AMP</name>
        <dbReference type="ChEBI" id="CHEBI:456215"/>
    </ligand>
</feature>
<keyword evidence="9 18" id="KW-0630">Potassium</keyword>
<feature type="binding site" evidence="18">
    <location>
        <position position="59"/>
    </location>
    <ligand>
        <name>K(+)</name>
        <dbReference type="ChEBI" id="CHEBI:29103"/>
    </ligand>
</feature>
<evidence type="ECO:0000256" key="19">
    <source>
        <dbReference type="PIRNR" id="PIRNR017184"/>
    </source>
</evidence>
<dbReference type="EMBL" id="JAIRBB010000002">
    <property type="protein sequence ID" value="MCG2430381.1"/>
    <property type="molecule type" value="Genomic_DNA"/>
</dbReference>
<dbReference type="EC" id="4.2.1.136" evidence="19"/>
<dbReference type="InterPro" id="IPR000631">
    <property type="entry name" value="CARKD"/>
</dbReference>
<comment type="similarity">
    <text evidence="18">Belongs to the NnrE/AIBP family.</text>
</comment>
<keyword evidence="12 17" id="KW-0456">Lyase</keyword>
<dbReference type="SUPFAM" id="SSF53613">
    <property type="entry name" value="Ribokinase-like"/>
    <property type="match status" value="1"/>
</dbReference>
<evidence type="ECO:0000256" key="1">
    <source>
        <dbReference type="ARBA" id="ARBA00000013"/>
    </source>
</evidence>
<comment type="function">
    <text evidence="14 19">Bifunctional enzyme that catalyzes the epimerization of the S- and R-forms of NAD(P)HX and the dehydration of the S-form of NAD(P)HX at the expense of ADP, which is converted to AMP. This allows the repair of both epimers of NAD(P)HX, a damaged form of NAD(P)H that is a result of enzymatic or heat-dependent hydration.</text>
</comment>
<dbReference type="NCBIfam" id="TIGR00196">
    <property type="entry name" value="yjeF_cterm"/>
    <property type="match status" value="1"/>
</dbReference>
<keyword evidence="10 17" id="KW-0520">NAD</keyword>
<evidence type="ECO:0000256" key="6">
    <source>
        <dbReference type="ARBA" id="ARBA00022741"/>
    </source>
</evidence>
<comment type="catalytic activity">
    <reaction evidence="2 18 19">
        <text>(6R)-NADPHX = (6S)-NADPHX</text>
        <dbReference type="Rhea" id="RHEA:32227"/>
        <dbReference type="ChEBI" id="CHEBI:64076"/>
        <dbReference type="ChEBI" id="CHEBI:64077"/>
        <dbReference type="EC" id="5.1.99.6"/>
    </reaction>
</comment>
<gene>
    <name evidence="17" type="primary">nnrD</name>
    <name evidence="18" type="synonym">nnrE</name>
    <name evidence="22" type="ORF">K8344_04560</name>
</gene>
<evidence type="ECO:0000256" key="15">
    <source>
        <dbReference type="ARBA" id="ARBA00048238"/>
    </source>
</evidence>
<accession>A0A9X1UC94</accession>
<evidence type="ECO:0000256" key="8">
    <source>
        <dbReference type="ARBA" id="ARBA00022857"/>
    </source>
</evidence>
<keyword evidence="8 17" id="KW-0521">NADP</keyword>
<dbReference type="InterPro" id="IPR029056">
    <property type="entry name" value="Ribokinase-like"/>
</dbReference>
<organism evidence="22 23">
    <name type="scientific">Aequorivita xiaoshiensis</name>
    <dbReference type="NCBI Taxonomy" id="2874476"/>
    <lineage>
        <taxon>Bacteria</taxon>
        <taxon>Pseudomonadati</taxon>
        <taxon>Bacteroidota</taxon>
        <taxon>Flavobacteriia</taxon>
        <taxon>Flavobacteriales</taxon>
        <taxon>Flavobacteriaceae</taxon>
        <taxon>Aequorivita</taxon>
    </lineage>
</organism>
<feature type="domain" description="YjeF C-terminal" evidence="20">
    <location>
        <begin position="228"/>
        <end position="500"/>
    </location>
</feature>